<sequence length="57" mass="5994">MCTVALAVTGIIIVIDKVIAGFCSSTKFRMVESNTGIDHISGNATAIIVVVITTIER</sequence>
<dbReference type="Proteomes" id="UP000041770">
    <property type="component" value="Unassembled WGS sequence"/>
</dbReference>
<dbReference type="EMBL" id="CWQY01000008">
    <property type="protein sequence ID" value="CSC54339.1"/>
    <property type="molecule type" value="Genomic_DNA"/>
</dbReference>
<dbReference type="AlphaFoldDB" id="A0A655SBZ1"/>
<protein>
    <submittedName>
        <fullName evidence="1">Uncharacterized protein</fullName>
    </submittedName>
</protein>
<organism evidence="1 2">
    <name type="scientific">Vibrio cholerae</name>
    <dbReference type="NCBI Taxonomy" id="666"/>
    <lineage>
        <taxon>Bacteria</taxon>
        <taxon>Pseudomonadati</taxon>
        <taxon>Pseudomonadota</taxon>
        <taxon>Gammaproteobacteria</taxon>
        <taxon>Vibrionales</taxon>
        <taxon>Vibrionaceae</taxon>
        <taxon>Vibrio</taxon>
    </lineage>
</organism>
<evidence type="ECO:0000313" key="1">
    <source>
        <dbReference type="EMBL" id="CSC54339.1"/>
    </source>
</evidence>
<accession>A0A655SBZ1</accession>
<proteinExistence type="predicted"/>
<name>A0A655SBZ1_VIBCL</name>
<evidence type="ECO:0000313" key="2">
    <source>
        <dbReference type="Proteomes" id="UP000041770"/>
    </source>
</evidence>
<gene>
    <name evidence="1" type="ORF">ERS013200_01658</name>
</gene>
<reference evidence="1 2" key="1">
    <citation type="submission" date="2015-07" db="EMBL/GenBank/DDBJ databases">
        <authorList>
            <consortium name="Pathogen Informatics"/>
        </authorList>
    </citation>
    <scope>NUCLEOTIDE SEQUENCE [LARGE SCALE GENOMIC DNA]</scope>
    <source>
        <strain evidence="1 2">A316</strain>
    </source>
</reference>